<evidence type="ECO:0000313" key="2">
    <source>
        <dbReference type="Proteomes" id="UP000650467"/>
    </source>
</evidence>
<dbReference type="AlphaFoldDB" id="A0A835W3H7"/>
<comment type="caution">
    <text evidence="1">The sequence shown here is derived from an EMBL/GenBank/DDBJ whole genome shotgun (WGS) entry which is preliminary data.</text>
</comment>
<dbReference type="Proteomes" id="UP000650467">
    <property type="component" value="Unassembled WGS sequence"/>
</dbReference>
<evidence type="ECO:0008006" key="3">
    <source>
        <dbReference type="Google" id="ProtNLM"/>
    </source>
</evidence>
<dbReference type="InterPro" id="IPR029071">
    <property type="entry name" value="Ubiquitin-like_domsf"/>
</dbReference>
<sequence length="350" mass="34944">MATPPGLVLGISLFRPDEAPQHSAMCVDYNTTVADVRSLLHHQLGVPPSKQRWLALQQRHAGCQLYMPAGNDNTMVALMLDNSRTLASYGGLRPDLEIHAAAAPTPPAGYHAPPETSTQGNMTTIDEGDGGSAGACSSGEGGGGCAFGFGGGLRSGASGLSSAASVAAGVFEDEFAGAPQPPAAPSAAAAATSAGLSSCASDSCVLSGPRGGYCQAAATESTTAKFAGLMFARASAPAAPIATAASLFSLQHPQPPFQGAQCPPALFSAFASEVAGATGTATASATASAGAQQQQQWLHSASGANSGRLHSSGSHLVLQPSGSLAAVQRLVGDMYESYEDPNGRGLFVLG</sequence>
<dbReference type="Gene3D" id="3.10.20.90">
    <property type="entry name" value="Phosphatidylinositol 3-kinase Catalytic Subunit, Chain A, domain 1"/>
    <property type="match status" value="1"/>
</dbReference>
<dbReference type="SUPFAM" id="SSF54236">
    <property type="entry name" value="Ubiquitin-like"/>
    <property type="match status" value="1"/>
</dbReference>
<dbReference type="CDD" id="cd17039">
    <property type="entry name" value="Ubl_ubiquitin_like"/>
    <property type="match status" value="1"/>
</dbReference>
<organism evidence="1 2">
    <name type="scientific">Chlamydomonas incerta</name>
    <dbReference type="NCBI Taxonomy" id="51695"/>
    <lineage>
        <taxon>Eukaryota</taxon>
        <taxon>Viridiplantae</taxon>
        <taxon>Chlorophyta</taxon>
        <taxon>core chlorophytes</taxon>
        <taxon>Chlorophyceae</taxon>
        <taxon>CS clade</taxon>
        <taxon>Chlamydomonadales</taxon>
        <taxon>Chlamydomonadaceae</taxon>
        <taxon>Chlamydomonas</taxon>
    </lineage>
</organism>
<gene>
    <name evidence="1" type="ORF">HXX76_005565</name>
</gene>
<dbReference type="EMBL" id="JAEHOC010000010">
    <property type="protein sequence ID" value="KAG2437950.1"/>
    <property type="molecule type" value="Genomic_DNA"/>
</dbReference>
<accession>A0A835W3H7</accession>
<dbReference type="OrthoDB" id="10505579at2759"/>
<reference evidence="1" key="1">
    <citation type="journal article" date="2020" name="bioRxiv">
        <title>Comparative genomics of Chlamydomonas.</title>
        <authorList>
            <person name="Craig R.J."/>
            <person name="Hasan A.R."/>
            <person name="Ness R.W."/>
            <person name="Keightley P.D."/>
        </authorList>
    </citation>
    <scope>NUCLEOTIDE SEQUENCE</scope>
    <source>
        <strain evidence="1">SAG 7.73</strain>
    </source>
</reference>
<protein>
    <recommendedName>
        <fullName evidence="3">Ubiquitin-like domain-containing protein</fullName>
    </recommendedName>
</protein>
<proteinExistence type="predicted"/>
<name>A0A835W3H7_CHLIN</name>
<evidence type="ECO:0000313" key="1">
    <source>
        <dbReference type="EMBL" id="KAG2437950.1"/>
    </source>
</evidence>
<keyword evidence="2" id="KW-1185">Reference proteome</keyword>